<keyword evidence="2" id="KW-0546">Nucleotide metabolism</keyword>
<dbReference type="InterPro" id="IPR033704">
    <property type="entry name" value="dUTPase_trimeric"/>
</dbReference>
<dbReference type="Proteomes" id="UP000230215">
    <property type="component" value="Unassembled WGS sequence"/>
</dbReference>
<keyword evidence="1" id="KW-0378">Hydrolase</keyword>
<dbReference type="AlphaFoldDB" id="A0A2M7H1B7"/>
<dbReference type="PANTHER" id="PTHR42680:SF3">
    <property type="entry name" value="DCTP DEAMINASE"/>
    <property type="match status" value="1"/>
</dbReference>
<comment type="caution">
    <text evidence="3">The sequence shown here is derived from an EMBL/GenBank/DDBJ whole genome shotgun (WGS) entry which is preliminary data.</text>
</comment>
<dbReference type="CDD" id="cd07557">
    <property type="entry name" value="trimeric_dUTPase"/>
    <property type="match status" value="1"/>
</dbReference>
<gene>
    <name evidence="3" type="ORF">COW25_01460</name>
</gene>
<dbReference type="SUPFAM" id="SSF51283">
    <property type="entry name" value="dUTPase-like"/>
    <property type="match status" value="1"/>
</dbReference>
<evidence type="ECO:0000256" key="1">
    <source>
        <dbReference type="ARBA" id="ARBA00022801"/>
    </source>
</evidence>
<proteinExistence type="predicted"/>
<reference evidence="4" key="1">
    <citation type="submission" date="2017-09" db="EMBL/GenBank/DDBJ databases">
        <title>Depth-based differentiation of microbial function through sediment-hosted aquifers and enrichment of novel symbionts in the deep terrestrial subsurface.</title>
        <authorList>
            <person name="Probst A.J."/>
            <person name="Ladd B."/>
            <person name="Jarett J.K."/>
            <person name="Geller-Mcgrath D.E."/>
            <person name="Sieber C.M.K."/>
            <person name="Emerson J.B."/>
            <person name="Anantharaman K."/>
            <person name="Thomas B.C."/>
            <person name="Malmstrom R."/>
            <person name="Stieglmeier M."/>
            <person name="Klingl A."/>
            <person name="Woyke T."/>
            <person name="Ryan C.M."/>
            <person name="Banfield J.F."/>
        </authorList>
    </citation>
    <scope>NUCLEOTIDE SEQUENCE [LARGE SCALE GENOMIC DNA]</scope>
</reference>
<dbReference type="EMBL" id="PFGB01000047">
    <property type="protein sequence ID" value="PIW34989.1"/>
    <property type="molecule type" value="Genomic_DNA"/>
</dbReference>
<name>A0A2M7H1B7_9BACT</name>
<dbReference type="GO" id="GO:0008829">
    <property type="term" value="F:dCTP deaminase activity"/>
    <property type="evidence" value="ECO:0007669"/>
    <property type="project" value="InterPro"/>
</dbReference>
<dbReference type="GO" id="GO:0006229">
    <property type="term" value="P:dUTP biosynthetic process"/>
    <property type="evidence" value="ECO:0007669"/>
    <property type="project" value="InterPro"/>
</dbReference>
<evidence type="ECO:0000313" key="4">
    <source>
        <dbReference type="Proteomes" id="UP000230215"/>
    </source>
</evidence>
<dbReference type="InterPro" id="IPR011962">
    <property type="entry name" value="dCTP_deaminase"/>
</dbReference>
<sequence>MVLGAKKLLELVKKERLVENLSERELKNPEGAGFDIRVGELYELRGKGFLGIKERETPKVKLIAKFDKKKTKTTTPPPPTVFLQPRTYYLMKTVEKLNLPENLLALFTPRSTLYRSGVYIFGGQTAPGYKGELTTGIYNFRDEKFELEMGARVIHIMFFEVKGKSSLYRGQWQGGRITTKKKEKQI</sequence>
<dbReference type="InterPro" id="IPR036157">
    <property type="entry name" value="dUTPase-like_sf"/>
</dbReference>
<evidence type="ECO:0000313" key="3">
    <source>
        <dbReference type="EMBL" id="PIW34989.1"/>
    </source>
</evidence>
<evidence type="ECO:0000256" key="2">
    <source>
        <dbReference type="ARBA" id="ARBA00023080"/>
    </source>
</evidence>
<organism evidence="3 4">
    <name type="scientific">Candidatus Nealsonbacteria bacterium CG15_BIG_FIL_POST_REV_8_21_14_020_37_12</name>
    <dbReference type="NCBI Taxonomy" id="1974716"/>
    <lineage>
        <taxon>Bacteria</taxon>
        <taxon>Candidatus Nealsoniibacteriota</taxon>
    </lineage>
</organism>
<dbReference type="Pfam" id="PF22769">
    <property type="entry name" value="DCD"/>
    <property type="match status" value="1"/>
</dbReference>
<dbReference type="PANTHER" id="PTHR42680">
    <property type="entry name" value="DCTP DEAMINASE"/>
    <property type="match status" value="1"/>
</dbReference>
<accession>A0A2M7H1B7</accession>
<protein>
    <submittedName>
        <fullName evidence="3">Uncharacterized protein</fullName>
    </submittedName>
</protein>
<dbReference type="Gene3D" id="2.70.40.10">
    <property type="match status" value="1"/>
</dbReference>